<name>A0ABM6D612_9BACL</name>
<protein>
    <submittedName>
        <fullName evidence="1">Uncharacterized protein</fullName>
    </submittedName>
</protein>
<dbReference type="Proteomes" id="UP000092661">
    <property type="component" value="Chromosome"/>
</dbReference>
<organism evidence="1 2">
    <name type="scientific">Planococcus antarcticus DSM 14505</name>
    <dbReference type="NCBI Taxonomy" id="1185653"/>
    <lineage>
        <taxon>Bacteria</taxon>
        <taxon>Bacillati</taxon>
        <taxon>Bacillota</taxon>
        <taxon>Bacilli</taxon>
        <taxon>Bacillales</taxon>
        <taxon>Caryophanaceae</taxon>
        <taxon>Planococcus</taxon>
    </lineage>
</organism>
<sequence>MIIPIGHLYSGLWAQQFTKLYPFKVKTLILMDSTSEDLKRLDSLNLPVLNEQSSDEEWYEECSTYANLSGTALNRSNQSTLTENQKRLPSPTQERLIKFQRKPILYKAMRSVKRRFEKLMRYESKN</sequence>
<evidence type="ECO:0000313" key="1">
    <source>
        <dbReference type="EMBL" id="ANU10819.1"/>
    </source>
</evidence>
<accession>A0ABM6D612</accession>
<evidence type="ECO:0000313" key="2">
    <source>
        <dbReference type="Proteomes" id="UP000092661"/>
    </source>
</evidence>
<gene>
    <name evidence="1" type="ORF">BBH88_11110</name>
</gene>
<proteinExistence type="predicted"/>
<reference evidence="1" key="1">
    <citation type="submission" date="2016-10" db="EMBL/GenBank/DDBJ databases">
        <authorList>
            <person name="See-Too W.S."/>
        </authorList>
    </citation>
    <scope>NUCLEOTIDE SEQUENCE</scope>
    <source>
        <strain evidence="1">DSM 14505</strain>
    </source>
</reference>
<dbReference type="EMBL" id="CP016534">
    <property type="protein sequence ID" value="ANU10819.1"/>
    <property type="molecule type" value="Genomic_DNA"/>
</dbReference>
<keyword evidence="2" id="KW-1185">Reference proteome</keyword>